<reference evidence="2 3" key="1">
    <citation type="journal article" date="2019" name="Commun. Biol.">
        <title>The bagworm genome reveals a unique fibroin gene that provides high tensile strength.</title>
        <authorList>
            <person name="Kono N."/>
            <person name="Nakamura H."/>
            <person name="Ohtoshi R."/>
            <person name="Tomita M."/>
            <person name="Numata K."/>
            <person name="Arakawa K."/>
        </authorList>
    </citation>
    <scope>NUCLEOTIDE SEQUENCE [LARGE SCALE GENOMIC DNA]</scope>
</reference>
<evidence type="ECO:0000256" key="1">
    <source>
        <dbReference type="SAM" id="MobiDB-lite"/>
    </source>
</evidence>
<evidence type="ECO:0000313" key="2">
    <source>
        <dbReference type="EMBL" id="GBP47391.1"/>
    </source>
</evidence>
<proteinExistence type="predicted"/>
<dbReference type="AlphaFoldDB" id="A0A4C1W8J6"/>
<dbReference type="Proteomes" id="UP000299102">
    <property type="component" value="Unassembled WGS sequence"/>
</dbReference>
<evidence type="ECO:0000313" key="3">
    <source>
        <dbReference type="Proteomes" id="UP000299102"/>
    </source>
</evidence>
<organism evidence="2 3">
    <name type="scientific">Eumeta variegata</name>
    <name type="common">Bagworm moth</name>
    <name type="synonym">Eumeta japonica</name>
    <dbReference type="NCBI Taxonomy" id="151549"/>
    <lineage>
        <taxon>Eukaryota</taxon>
        <taxon>Metazoa</taxon>
        <taxon>Ecdysozoa</taxon>
        <taxon>Arthropoda</taxon>
        <taxon>Hexapoda</taxon>
        <taxon>Insecta</taxon>
        <taxon>Pterygota</taxon>
        <taxon>Neoptera</taxon>
        <taxon>Endopterygota</taxon>
        <taxon>Lepidoptera</taxon>
        <taxon>Glossata</taxon>
        <taxon>Ditrysia</taxon>
        <taxon>Tineoidea</taxon>
        <taxon>Psychidae</taxon>
        <taxon>Oiketicinae</taxon>
        <taxon>Eumeta</taxon>
    </lineage>
</organism>
<feature type="region of interest" description="Disordered" evidence="1">
    <location>
        <begin position="1"/>
        <end position="36"/>
    </location>
</feature>
<dbReference type="EMBL" id="BGZK01000501">
    <property type="protein sequence ID" value="GBP47391.1"/>
    <property type="molecule type" value="Genomic_DNA"/>
</dbReference>
<protein>
    <submittedName>
        <fullName evidence="2">Uncharacterized protein</fullName>
    </submittedName>
</protein>
<comment type="caution">
    <text evidence="2">The sequence shown here is derived from an EMBL/GenBank/DDBJ whole genome shotgun (WGS) entry which is preliminary data.</text>
</comment>
<gene>
    <name evidence="2" type="ORF">EVAR_84983_1</name>
</gene>
<feature type="region of interest" description="Disordered" evidence="1">
    <location>
        <begin position="144"/>
        <end position="175"/>
    </location>
</feature>
<keyword evidence="3" id="KW-1185">Reference proteome</keyword>
<sequence>MRSGSMEPPSGRRGQNDTMPKQQMARPTTRPLAPGTTALAMDDDVVAYSQRGKGKPGHRCRTLDLGQEWNPNVSHVLYRRASSAVHLRIRSPGYKKRRHPIIFNFATAYAAIVSVWAPARSDLSCFRNFWRPFQLNIDRGHAHSDATLPAPPPPRVHAAPAPAPLRARSALPDGM</sequence>
<feature type="compositionally biased region" description="Low complexity" evidence="1">
    <location>
        <begin position="156"/>
        <end position="175"/>
    </location>
</feature>
<accession>A0A4C1W8J6</accession>
<name>A0A4C1W8J6_EUMVA</name>